<feature type="compositionally biased region" description="Low complexity" evidence="1">
    <location>
        <begin position="64"/>
        <end position="76"/>
    </location>
</feature>
<dbReference type="EMBL" id="BRZM01004219">
    <property type="protein sequence ID" value="GLD55633.1"/>
    <property type="molecule type" value="Genomic_DNA"/>
</dbReference>
<organism evidence="2 3">
    <name type="scientific">Lates japonicus</name>
    <name type="common">Japanese lates</name>
    <dbReference type="NCBI Taxonomy" id="270547"/>
    <lineage>
        <taxon>Eukaryota</taxon>
        <taxon>Metazoa</taxon>
        <taxon>Chordata</taxon>
        <taxon>Craniata</taxon>
        <taxon>Vertebrata</taxon>
        <taxon>Euteleostomi</taxon>
        <taxon>Actinopterygii</taxon>
        <taxon>Neopterygii</taxon>
        <taxon>Teleostei</taxon>
        <taxon>Neoteleostei</taxon>
        <taxon>Acanthomorphata</taxon>
        <taxon>Carangaria</taxon>
        <taxon>Carangaria incertae sedis</taxon>
        <taxon>Centropomidae</taxon>
        <taxon>Lates</taxon>
    </lineage>
</organism>
<feature type="region of interest" description="Disordered" evidence="1">
    <location>
        <begin position="23"/>
        <end position="156"/>
    </location>
</feature>
<feature type="compositionally biased region" description="Basic and acidic residues" evidence="1">
    <location>
        <begin position="78"/>
        <end position="92"/>
    </location>
</feature>
<feature type="compositionally biased region" description="Polar residues" evidence="1">
    <location>
        <begin position="108"/>
        <end position="125"/>
    </location>
</feature>
<evidence type="ECO:0000313" key="3">
    <source>
        <dbReference type="Proteomes" id="UP001279410"/>
    </source>
</evidence>
<protein>
    <submittedName>
        <fullName evidence="2">Uncharacterized protein</fullName>
    </submittedName>
</protein>
<dbReference type="AlphaFoldDB" id="A0AAD3MJ97"/>
<reference evidence="2" key="1">
    <citation type="submission" date="2022-08" db="EMBL/GenBank/DDBJ databases">
        <title>Genome sequencing of akame (Lates japonicus).</title>
        <authorList>
            <person name="Hashiguchi Y."/>
            <person name="Takahashi H."/>
        </authorList>
    </citation>
    <scope>NUCLEOTIDE SEQUENCE</scope>
    <source>
        <strain evidence="2">Kochi</strain>
    </source>
</reference>
<accession>A0AAD3MJ97</accession>
<proteinExistence type="predicted"/>
<keyword evidence="3" id="KW-1185">Reference proteome</keyword>
<dbReference type="Proteomes" id="UP001279410">
    <property type="component" value="Unassembled WGS sequence"/>
</dbReference>
<evidence type="ECO:0000313" key="2">
    <source>
        <dbReference type="EMBL" id="GLD55633.1"/>
    </source>
</evidence>
<name>A0AAD3MJ97_LATJO</name>
<gene>
    <name evidence="2" type="ORF">AKAME5_002858500</name>
</gene>
<comment type="caution">
    <text evidence="2">The sequence shown here is derived from an EMBL/GenBank/DDBJ whole genome shotgun (WGS) entry which is preliminary data.</text>
</comment>
<feature type="compositionally biased region" description="Polar residues" evidence="1">
    <location>
        <begin position="146"/>
        <end position="156"/>
    </location>
</feature>
<evidence type="ECO:0000256" key="1">
    <source>
        <dbReference type="SAM" id="MobiDB-lite"/>
    </source>
</evidence>
<sequence length="156" mass="17112">MSDRLHLIGSSVGSYELKQKLLGRPVGQSQRTGRTFEKNSWGRSSSLPPMNRKTTERDNGAITSSSPAGAAGYSPSKYQDDKQEGAKPERGAGARPSPSGALRRSSHSKSPVKNQTETANGFVQETESKRKPPKIRNPLRVFSPKNIRQTFKSSRK</sequence>